<evidence type="ECO:0000259" key="7">
    <source>
        <dbReference type="PROSITE" id="PS50198"/>
    </source>
</evidence>
<dbReference type="EC" id="5.2.1.8" evidence="2"/>
<feature type="domain" description="PpiC" evidence="7">
    <location>
        <begin position="153"/>
        <end position="245"/>
    </location>
</feature>
<dbReference type="PROSITE" id="PS01096">
    <property type="entry name" value="PPIC_PPIASE_1"/>
    <property type="match status" value="1"/>
</dbReference>
<evidence type="ECO:0000256" key="1">
    <source>
        <dbReference type="ARBA" id="ARBA00000971"/>
    </source>
</evidence>
<comment type="catalytic activity">
    <reaction evidence="1">
        <text>[protein]-peptidylproline (omega=180) = [protein]-peptidylproline (omega=0)</text>
        <dbReference type="Rhea" id="RHEA:16237"/>
        <dbReference type="Rhea" id="RHEA-COMP:10747"/>
        <dbReference type="Rhea" id="RHEA-COMP:10748"/>
        <dbReference type="ChEBI" id="CHEBI:83833"/>
        <dbReference type="ChEBI" id="CHEBI:83834"/>
        <dbReference type="EC" id="5.2.1.8"/>
    </reaction>
</comment>
<dbReference type="PANTHER" id="PTHR47245:SF1">
    <property type="entry name" value="FOLDASE PROTEIN PRSA"/>
    <property type="match status" value="1"/>
</dbReference>
<dbReference type="InterPro" id="IPR000297">
    <property type="entry name" value="PPIase_PpiC"/>
</dbReference>
<dbReference type="SUPFAM" id="SSF109998">
    <property type="entry name" value="Triger factor/SurA peptide-binding domain-like"/>
    <property type="match status" value="1"/>
</dbReference>
<proteinExistence type="predicted"/>
<dbReference type="AlphaFoldDB" id="A0A5D4R718"/>
<keyword evidence="3" id="KW-0732">Signal</keyword>
<evidence type="ECO:0000256" key="3">
    <source>
        <dbReference type="ARBA" id="ARBA00022729"/>
    </source>
</evidence>
<evidence type="ECO:0000313" key="9">
    <source>
        <dbReference type="Proteomes" id="UP000322997"/>
    </source>
</evidence>
<accession>A0A5D4R718</accession>
<evidence type="ECO:0000313" key="8">
    <source>
        <dbReference type="EMBL" id="TYS47243.1"/>
    </source>
</evidence>
<dbReference type="PANTHER" id="PTHR47245">
    <property type="entry name" value="PEPTIDYLPROLYL ISOMERASE"/>
    <property type="match status" value="1"/>
</dbReference>
<dbReference type="InterPro" id="IPR046357">
    <property type="entry name" value="PPIase_dom_sf"/>
</dbReference>
<name>A0A5D4R718_9BACI</name>
<evidence type="ECO:0000256" key="4">
    <source>
        <dbReference type="ARBA" id="ARBA00023110"/>
    </source>
</evidence>
<sequence length="295" mass="33933">MMRIKRSVLLTVIGLLLATNILTLIFSGKGEGKNTESVASIDGKDITREEWLHSLEDKYGKEELKALINRKVMDRLALKYDISVSQKEIDREFAMIQSAYNVFDEGNLQDEKDIKSQIKADLLLEKLLTKDVEISDKELKKYYEQNERLYTIPKMVKLKQIQVPDQSEADQILKELKDGSSFEALAMEKSTDQKTAPLGGDLGYIPDDGNILTQEAKAEVNTLSKGEWSKPVPSDDGYLIYFVEDTIKKNHYSFKQVKEQIRRKIALEQVESPMRAESFWDELDVDWYYGKDQTK</sequence>
<protein>
    <recommendedName>
        <fullName evidence="2">peptidylprolyl isomerase</fullName>
        <ecNumber evidence="2">5.2.1.8</ecNumber>
    </recommendedName>
</protein>
<dbReference type="Gene3D" id="1.10.4030.10">
    <property type="entry name" value="Porin chaperone SurA, peptide-binding domain"/>
    <property type="match status" value="1"/>
</dbReference>
<keyword evidence="5 6" id="KW-0413">Isomerase</keyword>
<keyword evidence="4 6" id="KW-0697">Rotamase</keyword>
<dbReference type="InterPro" id="IPR027304">
    <property type="entry name" value="Trigger_fact/SurA_dom_sf"/>
</dbReference>
<dbReference type="PROSITE" id="PS50198">
    <property type="entry name" value="PPIC_PPIASE_2"/>
    <property type="match status" value="1"/>
</dbReference>
<dbReference type="RefSeq" id="WP_079513590.1">
    <property type="nucleotide sequence ID" value="NZ_CP128801.1"/>
</dbReference>
<evidence type="ECO:0000256" key="6">
    <source>
        <dbReference type="PROSITE-ProRule" id="PRU00278"/>
    </source>
</evidence>
<dbReference type="Proteomes" id="UP000322997">
    <property type="component" value="Unassembled WGS sequence"/>
</dbReference>
<dbReference type="InterPro" id="IPR023058">
    <property type="entry name" value="PPIase_PpiC_CS"/>
</dbReference>
<dbReference type="SUPFAM" id="SSF54534">
    <property type="entry name" value="FKBP-like"/>
    <property type="match status" value="1"/>
</dbReference>
<dbReference type="InterPro" id="IPR050245">
    <property type="entry name" value="PrsA_foldase"/>
</dbReference>
<organism evidence="8 9">
    <name type="scientific">Rossellomorea marisflavi</name>
    <dbReference type="NCBI Taxonomy" id="189381"/>
    <lineage>
        <taxon>Bacteria</taxon>
        <taxon>Bacillati</taxon>
        <taxon>Bacillota</taxon>
        <taxon>Bacilli</taxon>
        <taxon>Bacillales</taxon>
        <taxon>Bacillaceae</taxon>
        <taxon>Rossellomorea</taxon>
    </lineage>
</organism>
<evidence type="ECO:0000256" key="2">
    <source>
        <dbReference type="ARBA" id="ARBA00013194"/>
    </source>
</evidence>
<evidence type="ECO:0000256" key="5">
    <source>
        <dbReference type="ARBA" id="ARBA00023235"/>
    </source>
</evidence>
<dbReference type="Gene3D" id="3.10.50.40">
    <property type="match status" value="1"/>
</dbReference>
<reference evidence="8 9" key="1">
    <citation type="submission" date="2019-08" db="EMBL/GenBank/DDBJ databases">
        <title>Bacillus genomes from the desert of Cuatro Cienegas, Coahuila.</title>
        <authorList>
            <person name="Olmedo-Alvarez G."/>
        </authorList>
    </citation>
    <scope>NUCLEOTIDE SEQUENCE [LARGE SCALE GENOMIC DNA]</scope>
    <source>
        <strain evidence="8 9">CH108_3D</strain>
    </source>
</reference>
<gene>
    <name evidence="8" type="ORF">FZC83_22050</name>
</gene>
<dbReference type="EMBL" id="VTEQ01000012">
    <property type="protein sequence ID" value="TYS47243.1"/>
    <property type="molecule type" value="Genomic_DNA"/>
</dbReference>
<dbReference type="Pfam" id="PF13145">
    <property type="entry name" value="Rotamase_2"/>
    <property type="match status" value="1"/>
</dbReference>
<comment type="caution">
    <text evidence="8">The sequence shown here is derived from an EMBL/GenBank/DDBJ whole genome shotgun (WGS) entry which is preliminary data.</text>
</comment>
<dbReference type="GO" id="GO:0003755">
    <property type="term" value="F:peptidyl-prolyl cis-trans isomerase activity"/>
    <property type="evidence" value="ECO:0007669"/>
    <property type="project" value="UniProtKB-KW"/>
</dbReference>